<protein>
    <submittedName>
        <fullName evidence="1">Uncharacterized protein</fullName>
    </submittedName>
</protein>
<accession>A0A5N5QLG6</accession>
<comment type="caution">
    <text evidence="1">The sequence shown here is derived from an EMBL/GenBank/DDBJ whole genome shotgun (WGS) entry which is preliminary data.</text>
</comment>
<sequence length="66" mass="7294">MIDILHPPRFGFGMARNESGQEEDVAEDVVESVARERGNPTDVDGGEGVVARLEWMDAAEGETWYV</sequence>
<keyword evidence="2" id="KW-1185">Reference proteome</keyword>
<evidence type="ECO:0000313" key="2">
    <source>
        <dbReference type="Proteomes" id="UP000383932"/>
    </source>
</evidence>
<dbReference type="AlphaFoldDB" id="A0A5N5QLG6"/>
<dbReference type="EMBL" id="SSOP01000079">
    <property type="protein sequence ID" value="KAB5592016.1"/>
    <property type="molecule type" value="Genomic_DNA"/>
</dbReference>
<organism evidence="1 2">
    <name type="scientific">Ceratobasidium theobromae</name>
    <dbReference type="NCBI Taxonomy" id="1582974"/>
    <lineage>
        <taxon>Eukaryota</taxon>
        <taxon>Fungi</taxon>
        <taxon>Dikarya</taxon>
        <taxon>Basidiomycota</taxon>
        <taxon>Agaricomycotina</taxon>
        <taxon>Agaricomycetes</taxon>
        <taxon>Cantharellales</taxon>
        <taxon>Ceratobasidiaceae</taxon>
        <taxon>Ceratobasidium</taxon>
    </lineage>
</organism>
<evidence type="ECO:0000313" key="1">
    <source>
        <dbReference type="EMBL" id="KAB5592016.1"/>
    </source>
</evidence>
<gene>
    <name evidence="1" type="ORF">CTheo_4540</name>
</gene>
<dbReference type="Proteomes" id="UP000383932">
    <property type="component" value="Unassembled WGS sequence"/>
</dbReference>
<proteinExistence type="predicted"/>
<reference evidence="1 2" key="1">
    <citation type="journal article" date="2019" name="Fungal Biol. Biotechnol.">
        <title>Draft genome sequence of fastidious pathogen Ceratobasidium theobromae, which causes vascular-streak dieback in Theobroma cacao.</title>
        <authorList>
            <person name="Ali S.S."/>
            <person name="Asman A."/>
            <person name="Shao J."/>
            <person name="Firmansyah A.P."/>
            <person name="Susilo A.W."/>
            <person name="Rosmana A."/>
            <person name="McMahon P."/>
            <person name="Junaid M."/>
            <person name="Guest D."/>
            <person name="Kheng T.Y."/>
            <person name="Meinhardt L.W."/>
            <person name="Bailey B.A."/>
        </authorList>
    </citation>
    <scope>NUCLEOTIDE SEQUENCE [LARGE SCALE GENOMIC DNA]</scope>
    <source>
        <strain evidence="1 2">CT2</strain>
    </source>
</reference>
<name>A0A5N5QLG6_9AGAM</name>